<evidence type="ECO:0000256" key="3">
    <source>
        <dbReference type="ARBA" id="ARBA00023242"/>
    </source>
</evidence>
<protein>
    <submittedName>
        <fullName evidence="7">FHA domain-interacting nucleolar phosphoprotein</fullName>
    </submittedName>
</protein>
<comment type="caution">
    <text evidence="7">The sequence shown here is derived from an EMBL/GenBank/DDBJ whole genome shotgun (WGS) entry which is preliminary data.</text>
</comment>
<evidence type="ECO:0000256" key="5">
    <source>
        <dbReference type="SAM" id="MobiDB-lite"/>
    </source>
</evidence>
<dbReference type="SMART" id="SM00360">
    <property type="entry name" value="RRM"/>
    <property type="match status" value="1"/>
</dbReference>
<dbReference type="AlphaFoldDB" id="A0A1V9YKM5"/>
<evidence type="ECO:0000313" key="7">
    <source>
        <dbReference type="EMBL" id="OQR86270.1"/>
    </source>
</evidence>
<accession>A0A1V9YKM5</accession>
<dbReference type="Gene3D" id="3.30.70.330">
    <property type="match status" value="1"/>
</dbReference>
<keyword evidence="3" id="KW-0539">Nucleus</keyword>
<dbReference type="SUPFAM" id="SSF54928">
    <property type="entry name" value="RNA-binding domain, RBD"/>
    <property type="match status" value="1"/>
</dbReference>
<evidence type="ECO:0000256" key="1">
    <source>
        <dbReference type="ARBA" id="ARBA00004604"/>
    </source>
</evidence>
<dbReference type="CDD" id="cd12307">
    <property type="entry name" value="RRM_NIFK_like"/>
    <property type="match status" value="1"/>
</dbReference>
<organism evidence="7 8">
    <name type="scientific">Achlya hypogyna</name>
    <name type="common">Oomycete</name>
    <name type="synonym">Protoachlya hypogyna</name>
    <dbReference type="NCBI Taxonomy" id="1202772"/>
    <lineage>
        <taxon>Eukaryota</taxon>
        <taxon>Sar</taxon>
        <taxon>Stramenopiles</taxon>
        <taxon>Oomycota</taxon>
        <taxon>Saprolegniomycetes</taxon>
        <taxon>Saprolegniales</taxon>
        <taxon>Achlyaceae</taxon>
        <taxon>Achlya</taxon>
    </lineage>
</organism>
<evidence type="ECO:0000313" key="8">
    <source>
        <dbReference type="Proteomes" id="UP000243579"/>
    </source>
</evidence>
<sequence length="254" mass="27915">MSKATKKMEAQLAKLKGAEWDSDESDHEEPVPVSKNAKKKANKAAAAAAAAALEAPEDDVAPVQFDSQVDFVELTKKTKANLAKAKGASEPAAESSVIFIGRIPHGFYEKQMKGFFGQFGGIKRLRVSRNKKSGASKHYAFIEFEDPEVAAVVATTMDGYRLFDRVLACSVVPVDKLHDRMFIGANRKFRPMPHKKIAIREHNAPKSYEQQEAANARLIAKEEKKRAKLAALGITYEFDGYAGCAPSKSTHVKF</sequence>
<dbReference type="EMBL" id="JNBR01001522">
    <property type="protein sequence ID" value="OQR86270.1"/>
    <property type="molecule type" value="Genomic_DNA"/>
</dbReference>
<dbReference type="InterPro" id="IPR012677">
    <property type="entry name" value="Nucleotide-bd_a/b_plait_sf"/>
</dbReference>
<evidence type="ECO:0000256" key="2">
    <source>
        <dbReference type="ARBA" id="ARBA00022884"/>
    </source>
</evidence>
<evidence type="ECO:0000259" key="6">
    <source>
        <dbReference type="PROSITE" id="PS50102"/>
    </source>
</evidence>
<evidence type="ECO:0000256" key="4">
    <source>
        <dbReference type="PROSITE-ProRule" id="PRU00176"/>
    </source>
</evidence>
<dbReference type="InterPro" id="IPR000504">
    <property type="entry name" value="RRM_dom"/>
</dbReference>
<dbReference type="GO" id="GO:0005730">
    <property type="term" value="C:nucleolus"/>
    <property type="evidence" value="ECO:0007669"/>
    <property type="project" value="UniProtKB-SubCell"/>
</dbReference>
<keyword evidence="8" id="KW-1185">Reference proteome</keyword>
<proteinExistence type="predicted"/>
<dbReference type="OrthoDB" id="21467at2759"/>
<dbReference type="STRING" id="1202772.A0A1V9YKM5"/>
<feature type="domain" description="RRM" evidence="6">
    <location>
        <begin position="96"/>
        <end position="167"/>
    </location>
</feature>
<dbReference type="Proteomes" id="UP000243579">
    <property type="component" value="Unassembled WGS sequence"/>
</dbReference>
<reference evidence="7 8" key="1">
    <citation type="journal article" date="2014" name="Genome Biol. Evol.">
        <title>The secreted proteins of Achlya hypogyna and Thraustotheca clavata identify the ancestral oomycete secretome and reveal gene acquisitions by horizontal gene transfer.</title>
        <authorList>
            <person name="Misner I."/>
            <person name="Blouin N."/>
            <person name="Leonard G."/>
            <person name="Richards T.A."/>
            <person name="Lane C.E."/>
        </authorList>
    </citation>
    <scope>NUCLEOTIDE SEQUENCE [LARGE SCALE GENOMIC DNA]</scope>
    <source>
        <strain evidence="7 8">ATCC 48635</strain>
    </source>
</reference>
<comment type="subcellular location">
    <subcellularLocation>
        <location evidence="1">Nucleus</location>
        <location evidence="1">Nucleolus</location>
    </subcellularLocation>
</comment>
<dbReference type="GO" id="GO:0003723">
    <property type="term" value="F:RNA binding"/>
    <property type="evidence" value="ECO:0007669"/>
    <property type="project" value="UniProtKB-UniRule"/>
</dbReference>
<dbReference type="InterPro" id="IPR035979">
    <property type="entry name" value="RBD_domain_sf"/>
</dbReference>
<dbReference type="Pfam" id="PF00076">
    <property type="entry name" value="RRM_1"/>
    <property type="match status" value="1"/>
</dbReference>
<gene>
    <name evidence="7" type="ORF">ACHHYP_10788</name>
</gene>
<dbReference type="PROSITE" id="PS50102">
    <property type="entry name" value="RRM"/>
    <property type="match status" value="1"/>
</dbReference>
<feature type="region of interest" description="Disordered" evidence="5">
    <location>
        <begin position="1"/>
        <end position="40"/>
    </location>
</feature>
<dbReference type="PANTHER" id="PTHR46754">
    <property type="entry name" value="MKI67 FHA DOMAIN-INTERACTING NUCLEOLAR PHOSPHOPROTEIN"/>
    <property type="match status" value="1"/>
</dbReference>
<name>A0A1V9YKM5_ACHHY</name>
<keyword evidence="2 4" id="KW-0694">RNA-binding</keyword>